<dbReference type="GO" id="GO:0005524">
    <property type="term" value="F:ATP binding"/>
    <property type="evidence" value="ECO:0007669"/>
    <property type="project" value="UniProtKB-KW"/>
</dbReference>
<dbReference type="GO" id="GO:0005737">
    <property type="term" value="C:cytoplasm"/>
    <property type="evidence" value="ECO:0007669"/>
    <property type="project" value="UniProtKB-SubCell"/>
</dbReference>
<comment type="subcellular location">
    <subcellularLocation>
        <location evidence="2">Cytoplasm</location>
    </subcellularLocation>
</comment>
<comment type="cofactor">
    <cofactor evidence="1">
        <name>K(+)</name>
        <dbReference type="ChEBI" id="CHEBI:29103"/>
    </cofactor>
</comment>
<evidence type="ECO:0000313" key="13">
    <source>
        <dbReference type="EMBL" id="OIR17775.1"/>
    </source>
</evidence>
<accession>A0A1J5TA28</accession>
<dbReference type="AlphaFoldDB" id="A0A1J5TA28"/>
<dbReference type="EMBL" id="MLJW01000004">
    <property type="protein sequence ID" value="OIR17775.1"/>
    <property type="molecule type" value="Genomic_DNA"/>
</dbReference>
<keyword evidence="7 13" id="KW-0418">Kinase</keyword>
<gene>
    <name evidence="13" type="primary">coaX_1</name>
    <name evidence="13" type="ORF">GALL_19970</name>
</gene>
<sequence length="272" mass="28974">MLLTIDAGNTRTKWAVFSADGVMQNYGACLNNMLTAADLSPSTLGYKRVIISNVAGEQHATLLSEKLSAFAIPVQWLKASSEACDVMNRYVPPESLGCDRWAALISAWHSQLAPCVVVNAGTAVTIDALNVQNPLPHHNHRGEFIGGLILPGLILMQQSLGLATAQLAKASLEASATTKIHSVIFAKNTLEAIQSGALHAIIGAITLMAHELHTLSQQSPAIIISGGNAKAIYDSLVGRVTNQVLIVDNLVLQGLYLLENSRSTYSVQSELQ</sequence>
<dbReference type="GO" id="GO:0015937">
    <property type="term" value="P:coenzyme A biosynthetic process"/>
    <property type="evidence" value="ECO:0007669"/>
    <property type="project" value="UniProtKB-KW"/>
</dbReference>
<dbReference type="PANTHER" id="PTHR34265:SF1">
    <property type="entry name" value="TYPE III PANTOTHENATE KINASE"/>
    <property type="match status" value="1"/>
</dbReference>
<evidence type="ECO:0000256" key="9">
    <source>
        <dbReference type="ARBA" id="ARBA00022958"/>
    </source>
</evidence>
<dbReference type="NCBIfam" id="TIGR00671">
    <property type="entry name" value="baf"/>
    <property type="match status" value="1"/>
</dbReference>
<comment type="caution">
    <text evidence="13">The sequence shown here is derived from an EMBL/GenBank/DDBJ whole genome shotgun (WGS) entry which is preliminary data.</text>
</comment>
<dbReference type="CDD" id="cd24015">
    <property type="entry name" value="ASKHA_NBD_PanK-III"/>
    <property type="match status" value="1"/>
</dbReference>
<keyword evidence="5 13" id="KW-0808">Transferase</keyword>
<dbReference type="HAMAP" id="MF_01274">
    <property type="entry name" value="Pantothen_kinase_3"/>
    <property type="match status" value="1"/>
</dbReference>
<dbReference type="InterPro" id="IPR004619">
    <property type="entry name" value="Type_III_PanK"/>
</dbReference>
<proteinExistence type="inferred from homology"/>
<dbReference type="SUPFAM" id="SSF53067">
    <property type="entry name" value="Actin-like ATPase domain"/>
    <property type="match status" value="2"/>
</dbReference>
<dbReference type="InterPro" id="IPR043129">
    <property type="entry name" value="ATPase_NBD"/>
</dbReference>
<name>A0A1J5TA28_9ZZZZ</name>
<dbReference type="PANTHER" id="PTHR34265">
    <property type="entry name" value="TYPE III PANTOTHENATE KINASE"/>
    <property type="match status" value="1"/>
</dbReference>
<dbReference type="Pfam" id="PF03309">
    <property type="entry name" value="Pan_kinase"/>
    <property type="match status" value="1"/>
</dbReference>
<evidence type="ECO:0000256" key="6">
    <source>
        <dbReference type="ARBA" id="ARBA00022741"/>
    </source>
</evidence>
<evidence type="ECO:0000256" key="1">
    <source>
        <dbReference type="ARBA" id="ARBA00001958"/>
    </source>
</evidence>
<keyword evidence="4" id="KW-0963">Cytoplasm</keyword>
<evidence type="ECO:0000256" key="5">
    <source>
        <dbReference type="ARBA" id="ARBA00022679"/>
    </source>
</evidence>
<evidence type="ECO:0000256" key="12">
    <source>
        <dbReference type="ARBA" id="ARBA00040883"/>
    </source>
</evidence>
<evidence type="ECO:0000256" key="8">
    <source>
        <dbReference type="ARBA" id="ARBA00022840"/>
    </source>
</evidence>
<comment type="subunit">
    <text evidence="3">Homodimer.</text>
</comment>
<evidence type="ECO:0000256" key="3">
    <source>
        <dbReference type="ARBA" id="ARBA00011738"/>
    </source>
</evidence>
<evidence type="ECO:0000256" key="10">
    <source>
        <dbReference type="ARBA" id="ARBA00022993"/>
    </source>
</evidence>
<keyword evidence="10" id="KW-0173">Coenzyme A biosynthesis</keyword>
<comment type="similarity">
    <text evidence="11">Belongs to the type III pantothenate kinase family.</text>
</comment>
<reference evidence="13" key="1">
    <citation type="submission" date="2016-10" db="EMBL/GenBank/DDBJ databases">
        <title>Sequence of Gallionella enrichment culture.</title>
        <authorList>
            <person name="Poehlein A."/>
            <person name="Muehling M."/>
            <person name="Daniel R."/>
        </authorList>
    </citation>
    <scope>NUCLEOTIDE SEQUENCE</scope>
</reference>
<organism evidence="13">
    <name type="scientific">mine drainage metagenome</name>
    <dbReference type="NCBI Taxonomy" id="410659"/>
    <lineage>
        <taxon>unclassified sequences</taxon>
        <taxon>metagenomes</taxon>
        <taxon>ecological metagenomes</taxon>
    </lineage>
</organism>
<evidence type="ECO:0000256" key="7">
    <source>
        <dbReference type="ARBA" id="ARBA00022777"/>
    </source>
</evidence>
<keyword evidence="6" id="KW-0547">Nucleotide-binding</keyword>
<protein>
    <recommendedName>
        <fullName evidence="12">Type III pantothenate kinase</fullName>
    </recommendedName>
</protein>
<keyword evidence="8" id="KW-0067">ATP-binding</keyword>
<evidence type="ECO:0000256" key="11">
    <source>
        <dbReference type="ARBA" id="ARBA00038036"/>
    </source>
</evidence>
<dbReference type="GO" id="GO:0004594">
    <property type="term" value="F:pantothenate kinase activity"/>
    <property type="evidence" value="ECO:0007669"/>
    <property type="project" value="InterPro"/>
</dbReference>
<dbReference type="Gene3D" id="3.30.420.40">
    <property type="match status" value="2"/>
</dbReference>
<evidence type="ECO:0000256" key="2">
    <source>
        <dbReference type="ARBA" id="ARBA00004496"/>
    </source>
</evidence>
<evidence type="ECO:0000256" key="4">
    <source>
        <dbReference type="ARBA" id="ARBA00022490"/>
    </source>
</evidence>
<keyword evidence="9" id="KW-0630">Potassium</keyword>